<sequence>MNYYKSIIYISLLALTVSVGVTFAQTTTPASSTEETSVEVSLPMDKSEFLLYYGITEKDEINTEIATLRKDFIQKVENLKTEYQKNFEKTVQNQDLKLPNSTQVENVESEKSETTKAEASKRSIEIKPLQSKTTTAKVTLTDKKEILMAPIINITSTKATPYTENSSWFQKIKSLFKW</sequence>
<comment type="caution">
    <text evidence="1">The sequence shown here is derived from an EMBL/GenBank/DDBJ whole genome shotgun (WGS) entry which is preliminary data.</text>
</comment>
<name>A0A644UAR5_9ZZZZ</name>
<dbReference type="AlphaFoldDB" id="A0A644UAR5"/>
<reference evidence="1" key="1">
    <citation type="submission" date="2019-08" db="EMBL/GenBank/DDBJ databases">
        <authorList>
            <person name="Kucharzyk K."/>
            <person name="Murdoch R.W."/>
            <person name="Higgins S."/>
            <person name="Loffler F."/>
        </authorList>
    </citation>
    <scope>NUCLEOTIDE SEQUENCE</scope>
</reference>
<proteinExistence type="predicted"/>
<organism evidence="1">
    <name type="scientific">bioreactor metagenome</name>
    <dbReference type="NCBI Taxonomy" id="1076179"/>
    <lineage>
        <taxon>unclassified sequences</taxon>
        <taxon>metagenomes</taxon>
        <taxon>ecological metagenomes</taxon>
    </lineage>
</organism>
<evidence type="ECO:0000313" key="1">
    <source>
        <dbReference type="EMBL" id="MPL75912.1"/>
    </source>
</evidence>
<accession>A0A644UAR5</accession>
<gene>
    <name evidence="1" type="ORF">SDC9_21750</name>
</gene>
<protein>
    <submittedName>
        <fullName evidence="1">Uncharacterized protein</fullName>
    </submittedName>
</protein>
<dbReference type="EMBL" id="VSSQ01000092">
    <property type="protein sequence ID" value="MPL75912.1"/>
    <property type="molecule type" value="Genomic_DNA"/>
</dbReference>